<organism evidence="2 3">
    <name type="scientific">Wenxinia saemankumensis</name>
    <dbReference type="NCBI Taxonomy" id="1447782"/>
    <lineage>
        <taxon>Bacteria</taxon>
        <taxon>Pseudomonadati</taxon>
        <taxon>Pseudomonadota</taxon>
        <taxon>Alphaproteobacteria</taxon>
        <taxon>Rhodobacterales</taxon>
        <taxon>Roseobacteraceae</taxon>
        <taxon>Wenxinia</taxon>
    </lineage>
</organism>
<reference evidence="2 3" key="1">
    <citation type="submission" date="2016-11" db="EMBL/GenBank/DDBJ databases">
        <authorList>
            <person name="Jaros S."/>
            <person name="Januszkiewicz K."/>
            <person name="Wedrychowicz H."/>
        </authorList>
    </citation>
    <scope>NUCLEOTIDE SEQUENCE [LARGE SCALE GENOMIC DNA]</scope>
    <source>
        <strain evidence="2 3">DSM 100565</strain>
    </source>
</reference>
<name>A0A1M6EB41_9RHOB</name>
<dbReference type="Pfam" id="PF01370">
    <property type="entry name" value="Epimerase"/>
    <property type="match status" value="1"/>
</dbReference>
<dbReference type="AlphaFoldDB" id="A0A1M6EB41"/>
<keyword evidence="3" id="KW-1185">Reference proteome</keyword>
<dbReference type="RefSeq" id="WP_073329121.1">
    <property type="nucleotide sequence ID" value="NZ_FQYO01000003.1"/>
</dbReference>
<dbReference type="InterPro" id="IPR036291">
    <property type="entry name" value="NAD(P)-bd_dom_sf"/>
</dbReference>
<dbReference type="STRING" id="1447782.SAMN05444417_1913"/>
<dbReference type="InterPro" id="IPR001509">
    <property type="entry name" value="Epimerase_deHydtase"/>
</dbReference>
<gene>
    <name evidence="2" type="ORF">SAMN05444417_1913</name>
</gene>
<evidence type="ECO:0000313" key="2">
    <source>
        <dbReference type="EMBL" id="SHI82706.1"/>
    </source>
</evidence>
<feature type="domain" description="NAD-dependent epimerase/dehydratase" evidence="1">
    <location>
        <begin position="54"/>
        <end position="130"/>
    </location>
</feature>
<protein>
    <submittedName>
        <fullName evidence="2">Nucleoside-diphosphate-sugar epimerase</fullName>
    </submittedName>
</protein>
<dbReference type="EMBL" id="FQYO01000003">
    <property type="protein sequence ID" value="SHI82706.1"/>
    <property type="molecule type" value="Genomic_DNA"/>
</dbReference>
<dbReference type="OrthoDB" id="7687386at2"/>
<sequence>MSAPLLILGGSGRIGRAFAALRARGHWPGPAPVLAGRSGGDLRWQPGEAPVEGARAVVHMAGPAGSADTAATVALARAALDLAQGLGAPLLHVSTAAVYAPSPQPHDEDEGSAPPGGYGAARLAAEAALGDAAWHLRLANVAGCDSLFGAMAEGGVVLDRLPDGRAPERCWIGPLTLARVLVALADRAAAGAEPRVLNVAQPGALAMDAVLRAAGLGWTWRDAPPGALARMALATDRLAGLVALPPATAEGLVAEARLAGWRAGPSR</sequence>
<dbReference type="Proteomes" id="UP000184292">
    <property type="component" value="Unassembled WGS sequence"/>
</dbReference>
<evidence type="ECO:0000259" key="1">
    <source>
        <dbReference type="Pfam" id="PF01370"/>
    </source>
</evidence>
<evidence type="ECO:0000313" key="3">
    <source>
        <dbReference type="Proteomes" id="UP000184292"/>
    </source>
</evidence>
<proteinExistence type="predicted"/>
<dbReference type="SUPFAM" id="SSF51735">
    <property type="entry name" value="NAD(P)-binding Rossmann-fold domains"/>
    <property type="match status" value="1"/>
</dbReference>
<dbReference type="Gene3D" id="3.40.50.720">
    <property type="entry name" value="NAD(P)-binding Rossmann-like Domain"/>
    <property type="match status" value="1"/>
</dbReference>
<accession>A0A1M6EB41</accession>